<keyword evidence="2 5" id="KW-0812">Transmembrane</keyword>
<proteinExistence type="predicted"/>
<comment type="subcellular location">
    <subcellularLocation>
        <location evidence="1">Membrane</location>
        <topology evidence="1">Multi-pass membrane protein</topology>
    </subcellularLocation>
</comment>
<dbReference type="Proteomes" id="UP001499910">
    <property type="component" value="Unassembled WGS sequence"/>
</dbReference>
<evidence type="ECO:0000313" key="7">
    <source>
        <dbReference type="Proteomes" id="UP001499910"/>
    </source>
</evidence>
<dbReference type="Pfam" id="PF07264">
    <property type="entry name" value="EI24"/>
    <property type="match status" value="1"/>
</dbReference>
<feature type="transmembrane region" description="Helical" evidence="5">
    <location>
        <begin position="21"/>
        <end position="48"/>
    </location>
</feature>
<keyword evidence="7" id="KW-1185">Reference proteome</keyword>
<dbReference type="InterPro" id="IPR059112">
    <property type="entry name" value="CysZ/EI24"/>
</dbReference>
<feature type="transmembrane region" description="Helical" evidence="5">
    <location>
        <begin position="68"/>
        <end position="95"/>
    </location>
</feature>
<reference evidence="7" key="1">
    <citation type="journal article" date="2019" name="Int. J. Syst. Evol. Microbiol.">
        <title>The Global Catalogue of Microorganisms (GCM) 10K type strain sequencing project: providing services to taxonomists for standard genome sequencing and annotation.</title>
        <authorList>
            <consortium name="The Broad Institute Genomics Platform"/>
            <consortium name="The Broad Institute Genome Sequencing Center for Infectious Disease"/>
            <person name="Wu L."/>
            <person name="Ma J."/>
        </authorList>
    </citation>
    <scope>NUCLEOTIDE SEQUENCE [LARGE SCALE GENOMIC DNA]</scope>
    <source>
        <strain evidence="7">JCM 18015</strain>
    </source>
</reference>
<evidence type="ECO:0000256" key="2">
    <source>
        <dbReference type="ARBA" id="ARBA00022692"/>
    </source>
</evidence>
<gene>
    <name evidence="6" type="ORF">GCM10023209_14250</name>
</gene>
<comment type="caution">
    <text evidence="6">The sequence shown here is derived from an EMBL/GenBank/DDBJ whole genome shotgun (WGS) entry which is preliminary data.</text>
</comment>
<feature type="transmembrane region" description="Helical" evidence="5">
    <location>
        <begin position="192"/>
        <end position="219"/>
    </location>
</feature>
<keyword evidence="4 5" id="KW-0472">Membrane</keyword>
<evidence type="ECO:0000256" key="1">
    <source>
        <dbReference type="ARBA" id="ARBA00004141"/>
    </source>
</evidence>
<keyword evidence="3 5" id="KW-1133">Transmembrane helix</keyword>
<protein>
    <submittedName>
        <fullName evidence="6">EI24 domain-containing protein</fullName>
    </submittedName>
</protein>
<evidence type="ECO:0000256" key="3">
    <source>
        <dbReference type="ARBA" id="ARBA00022989"/>
    </source>
</evidence>
<dbReference type="EMBL" id="BAABHW010000002">
    <property type="protein sequence ID" value="GAA5071018.1"/>
    <property type="molecule type" value="Genomic_DNA"/>
</dbReference>
<evidence type="ECO:0000256" key="5">
    <source>
        <dbReference type="SAM" id="Phobius"/>
    </source>
</evidence>
<evidence type="ECO:0000256" key="4">
    <source>
        <dbReference type="ARBA" id="ARBA00023136"/>
    </source>
</evidence>
<organism evidence="6 7">
    <name type="scientific">[Roseibacterium] beibuensis</name>
    <dbReference type="NCBI Taxonomy" id="1193142"/>
    <lineage>
        <taxon>Bacteria</taxon>
        <taxon>Pseudomonadati</taxon>
        <taxon>Pseudomonadota</taxon>
        <taxon>Alphaproteobacteria</taxon>
        <taxon>Rhodobacterales</taxon>
        <taxon>Roseobacteraceae</taxon>
        <taxon>Roseicyclus</taxon>
    </lineage>
</organism>
<sequence length="235" mass="25354">MIFDSFLKALRQLTDPKFLGVLAAGIGLTLLLLVGFYAGFVVLVGWLLPETITLPWIGDITWVDNALTWAGVPLMLVLSIFLMVPVASAFMGIFLETIADAVERKHYPSLPPARSVGILEGMLDALKFLGVLIAVNLVALIAYLLVAPLAPIIFWVVNGILLGREYAQLVALRRSDAAGAAAFRRRNRPTIFAAGVLMTVPLTIPVVNILVPILGAATFTHLYHRLNSSSPARSA</sequence>
<evidence type="ECO:0000313" key="6">
    <source>
        <dbReference type="EMBL" id="GAA5071018.1"/>
    </source>
</evidence>
<name>A0ABP9L9U1_9RHOB</name>
<dbReference type="RefSeq" id="WP_259549998.1">
    <property type="nucleotide sequence ID" value="NZ_BAABHW010000002.1"/>
</dbReference>
<accession>A0ABP9L9U1</accession>